<dbReference type="KEGG" id="fox:FOXG_20035"/>
<accession>A0A0J9VC63</accession>
<dbReference type="EMBL" id="DS231706">
    <property type="protein sequence ID" value="KNB08526.1"/>
    <property type="molecule type" value="Genomic_DNA"/>
</dbReference>
<name>A0A0J9VC63_FUSO4</name>
<reference evidence="2" key="2">
    <citation type="journal article" date="2010" name="Nature">
        <title>Comparative genomics reveals mobile pathogenicity chromosomes in Fusarium.</title>
        <authorList>
            <person name="Ma L.J."/>
            <person name="van der Does H.C."/>
            <person name="Borkovich K.A."/>
            <person name="Coleman J.J."/>
            <person name="Daboussi M.J."/>
            <person name="Di Pietro A."/>
            <person name="Dufresne M."/>
            <person name="Freitag M."/>
            <person name="Grabherr M."/>
            <person name="Henrissat B."/>
            <person name="Houterman P.M."/>
            <person name="Kang S."/>
            <person name="Shim W.B."/>
            <person name="Woloshuk C."/>
            <person name="Xie X."/>
            <person name="Xu J.R."/>
            <person name="Antoniw J."/>
            <person name="Baker S.E."/>
            <person name="Bluhm B.H."/>
            <person name="Breakspear A."/>
            <person name="Brown D.W."/>
            <person name="Butchko R.A."/>
            <person name="Chapman S."/>
            <person name="Coulson R."/>
            <person name="Coutinho P.M."/>
            <person name="Danchin E.G."/>
            <person name="Diener A."/>
            <person name="Gale L.R."/>
            <person name="Gardiner D.M."/>
            <person name="Goff S."/>
            <person name="Hammond-Kosack K.E."/>
            <person name="Hilburn K."/>
            <person name="Hua-Van A."/>
            <person name="Jonkers W."/>
            <person name="Kazan K."/>
            <person name="Kodira C.D."/>
            <person name="Koehrsen M."/>
            <person name="Kumar L."/>
            <person name="Lee Y.H."/>
            <person name="Li L."/>
            <person name="Manners J.M."/>
            <person name="Miranda-Saavedra D."/>
            <person name="Mukherjee M."/>
            <person name="Park G."/>
            <person name="Park J."/>
            <person name="Park S.Y."/>
            <person name="Proctor R.H."/>
            <person name="Regev A."/>
            <person name="Ruiz-Roldan M.C."/>
            <person name="Sain D."/>
            <person name="Sakthikumar S."/>
            <person name="Sykes S."/>
            <person name="Schwartz D.C."/>
            <person name="Turgeon B.G."/>
            <person name="Wapinski I."/>
            <person name="Yoder O."/>
            <person name="Young S."/>
            <person name="Zeng Q."/>
            <person name="Zhou S."/>
            <person name="Galagan J."/>
            <person name="Cuomo C.A."/>
            <person name="Kistler H.C."/>
            <person name="Rep M."/>
        </authorList>
    </citation>
    <scope>NUCLEOTIDE SEQUENCE [LARGE SCALE GENOMIC DNA]</scope>
    <source>
        <strain evidence="2">4287</strain>
    </source>
</reference>
<dbReference type="AlphaFoldDB" id="A0A0J9VC63"/>
<feature type="region of interest" description="Disordered" evidence="1">
    <location>
        <begin position="1"/>
        <end position="27"/>
    </location>
</feature>
<dbReference type="Proteomes" id="UP000009097">
    <property type="component" value="Unassembled WGS sequence"/>
</dbReference>
<organism evidence="2 3">
    <name type="scientific">Fusarium oxysporum f. sp. lycopersici (strain 4287 / CBS 123668 / FGSC 9935 / NRRL 34936)</name>
    <name type="common">Fusarium vascular wilt of tomato</name>
    <dbReference type="NCBI Taxonomy" id="426428"/>
    <lineage>
        <taxon>Eukaryota</taxon>
        <taxon>Fungi</taxon>
        <taxon>Dikarya</taxon>
        <taxon>Ascomycota</taxon>
        <taxon>Pezizomycotina</taxon>
        <taxon>Sordariomycetes</taxon>
        <taxon>Hypocreomycetidae</taxon>
        <taxon>Hypocreales</taxon>
        <taxon>Nectriaceae</taxon>
        <taxon>Fusarium</taxon>
        <taxon>Fusarium oxysporum species complex</taxon>
    </lineage>
</organism>
<evidence type="ECO:0000313" key="3">
    <source>
        <dbReference type="Proteomes" id="UP000009097"/>
    </source>
</evidence>
<gene>
    <name evidence="2" type="ORF">FOXG_20035</name>
</gene>
<dbReference type="GeneID" id="28960741"/>
<feature type="compositionally biased region" description="Polar residues" evidence="1">
    <location>
        <begin position="14"/>
        <end position="23"/>
    </location>
</feature>
<proteinExistence type="predicted"/>
<protein>
    <submittedName>
        <fullName evidence="2">Uncharacterized protein</fullName>
    </submittedName>
</protein>
<evidence type="ECO:0000256" key="1">
    <source>
        <dbReference type="SAM" id="MobiDB-lite"/>
    </source>
</evidence>
<reference evidence="2" key="1">
    <citation type="submission" date="2007-04" db="EMBL/GenBank/DDBJ databases">
        <authorList>
            <consortium name="The Broad Institute Genome Sequencing Platform"/>
            <person name="Birren B."/>
            <person name="Lander E."/>
            <person name="Galagan J."/>
            <person name="Nusbaum C."/>
            <person name="Devon K."/>
            <person name="Ma L.-J."/>
            <person name="Jaffe D."/>
            <person name="Butler J."/>
            <person name="Alvarez P."/>
            <person name="Gnerre S."/>
            <person name="Grabherr M."/>
            <person name="Kleber M."/>
            <person name="Mauceli E."/>
            <person name="Brockman W."/>
            <person name="MacCallum I.A."/>
            <person name="Young S."/>
            <person name="LaButti K."/>
            <person name="DeCaprio D."/>
            <person name="Crawford M."/>
            <person name="Koehrsen M."/>
            <person name="Engels R."/>
            <person name="Montgomery P."/>
            <person name="Pearson M."/>
            <person name="Howarth C."/>
            <person name="Larson L."/>
            <person name="White J."/>
            <person name="O'Leary S."/>
            <person name="Kodira C."/>
            <person name="Zeng Q."/>
            <person name="Yandava C."/>
            <person name="Alvarado L."/>
            <person name="Kistler C."/>
            <person name="Shim W.-B."/>
            <person name="Kang S."/>
            <person name="Woloshuk C."/>
        </authorList>
    </citation>
    <scope>NUCLEOTIDE SEQUENCE</scope>
    <source>
        <strain evidence="2">4287</strain>
    </source>
</reference>
<sequence>MTPPTAHYSHNDNDIPTTNTTLIKAQDPKKRKVDSHIQQLYWSVCPLGGVLTYTEKNGINCGGGVIITLT</sequence>
<dbReference type="OrthoDB" id="10268795at2759"/>
<evidence type="ECO:0000313" key="2">
    <source>
        <dbReference type="EMBL" id="KNB08526.1"/>
    </source>
</evidence>
<dbReference type="VEuPathDB" id="FungiDB:FOXG_20035"/>
<dbReference type="RefSeq" id="XP_018246571.1">
    <property type="nucleotide sequence ID" value="XM_018400310.1"/>
</dbReference>